<protein>
    <recommendedName>
        <fullName evidence="1">Methyltransferase type 12 domain-containing protein</fullName>
    </recommendedName>
</protein>
<dbReference type="AlphaFoldDB" id="A0A9W6GUA5"/>
<dbReference type="InterPro" id="IPR013217">
    <property type="entry name" value="Methyltransf_12"/>
</dbReference>
<reference evidence="2" key="1">
    <citation type="journal article" date="2023" name="Int. J. Syst. Evol. Microbiol.">
        <title>Methylocystis iwaonis sp. nov., a type II methane-oxidizing bacterium from surface soil of a rice paddy field in Japan, and emended description of the genus Methylocystis (ex Whittenbury et al. 1970) Bowman et al. 1993.</title>
        <authorList>
            <person name="Kaise H."/>
            <person name="Sawadogo J.B."/>
            <person name="Alam M.S."/>
            <person name="Ueno C."/>
            <person name="Dianou D."/>
            <person name="Shinjo R."/>
            <person name="Asakawa S."/>
        </authorList>
    </citation>
    <scope>NUCLEOTIDE SEQUENCE</scope>
    <source>
        <strain evidence="2">LMG27198</strain>
    </source>
</reference>
<evidence type="ECO:0000313" key="2">
    <source>
        <dbReference type="EMBL" id="GLI93040.1"/>
    </source>
</evidence>
<dbReference type="EMBL" id="BSEC01000001">
    <property type="protein sequence ID" value="GLI93040.1"/>
    <property type="molecule type" value="Genomic_DNA"/>
</dbReference>
<dbReference type="SUPFAM" id="SSF53335">
    <property type="entry name" value="S-adenosyl-L-methionine-dependent methyltransferases"/>
    <property type="match status" value="1"/>
</dbReference>
<evidence type="ECO:0000313" key="3">
    <source>
        <dbReference type="Proteomes" id="UP001144323"/>
    </source>
</evidence>
<dbReference type="Proteomes" id="UP001144323">
    <property type="component" value="Unassembled WGS sequence"/>
</dbReference>
<accession>A0A9W6GUA5</accession>
<name>A0A9W6GUA5_9HYPH</name>
<sequence>MQVSDPKRLSVPPDYPYQNVVDIVSRSDEMLAGEDYAHYLDVGLSALANVALALKGRTSPASILDMPCGHGRVTRALKAAFPDSALFVSDIDSDSVDFCARTFGAHGLASQPDFRTLDFGRRFDLIWVGSLITHLPADVIKDFFRFVLRHLTEGGVAVVSMHGSYVAGRIVASLLQGGEAYGVDNVAGWRMVDGFFASGFGYANYPTTDLSVQRYGVALATGRWTCKTVRRCGGEIVFYQEHAWDRHHDVLAFARPSGDRQQ</sequence>
<keyword evidence="3" id="KW-1185">Reference proteome</keyword>
<organism evidence="2 3">
    <name type="scientific">Methylocystis echinoides</name>
    <dbReference type="NCBI Taxonomy" id="29468"/>
    <lineage>
        <taxon>Bacteria</taxon>
        <taxon>Pseudomonadati</taxon>
        <taxon>Pseudomonadota</taxon>
        <taxon>Alphaproteobacteria</taxon>
        <taxon>Hyphomicrobiales</taxon>
        <taxon>Methylocystaceae</taxon>
        <taxon>Methylocystis</taxon>
    </lineage>
</organism>
<gene>
    <name evidence="2" type="ORF">LMG27198_20320</name>
</gene>
<dbReference type="CDD" id="cd02440">
    <property type="entry name" value="AdoMet_MTases"/>
    <property type="match status" value="1"/>
</dbReference>
<comment type="caution">
    <text evidence="2">The sequence shown here is derived from an EMBL/GenBank/DDBJ whole genome shotgun (WGS) entry which is preliminary data.</text>
</comment>
<dbReference type="InterPro" id="IPR029063">
    <property type="entry name" value="SAM-dependent_MTases_sf"/>
</dbReference>
<feature type="domain" description="Methyltransferase type 12" evidence="1">
    <location>
        <begin position="64"/>
        <end position="156"/>
    </location>
</feature>
<proteinExistence type="predicted"/>
<dbReference type="Pfam" id="PF08242">
    <property type="entry name" value="Methyltransf_12"/>
    <property type="match status" value="1"/>
</dbReference>
<dbReference type="Gene3D" id="3.40.50.150">
    <property type="entry name" value="Vaccinia Virus protein VP39"/>
    <property type="match status" value="1"/>
</dbReference>
<evidence type="ECO:0000259" key="1">
    <source>
        <dbReference type="Pfam" id="PF08242"/>
    </source>
</evidence>